<sequence length="76" mass="8759">MANMANEAVEFEDDQLSRKVTYFLKQNVGTEKASANKVFFLLQDVLDRKNHLTEESGKDGPTIIKQTNRKEKKDQK</sequence>
<reference evidence="2" key="2">
    <citation type="journal article" date="2023" name="Science">
        <title>Genomic signatures of disease resistance in endangered staghorn corals.</title>
        <authorList>
            <person name="Vollmer S.V."/>
            <person name="Selwyn J.D."/>
            <person name="Despard B.A."/>
            <person name="Roesel C.L."/>
        </authorList>
    </citation>
    <scope>NUCLEOTIDE SEQUENCE</scope>
    <source>
        <strain evidence="2">K2</strain>
    </source>
</reference>
<organism evidence="2 3">
    <name type="scientific">Acropora cervicornis</name>
    <name type="common">Staghorn coral</name>
    <dbReference type="NCBI Taxonomy" id="6130"/>
    <lineage>
        <taxon>Eukaryota</taxon>
        <taxon>Metazoa</taxon>
        <taxon>Cnidaria</taxon>
        <taxon>Anthozoa</taxon>
        <taxon>Hexacorallia</taxon>
        <taxon>Scleractinia</taxon>
        <taxon>Astrocoeniina</taxon>
        <taxon>Acroporidae</taxon>
        <taxon>Acropora</taxon>
    </lineage>
</organism>
<evidence type="ECO:0000256" key="1">
    <source>
        <dbReference type="SAM" id="MobiDB-lite"/>
    </source>
</evidence>
<reference evidence="2" key="1">
    <citation type="journal article" date="2023" name="G3 (Bethesda)">
        <title>Whole genome assembly and annotation of the endangered Caribbean coral Acropora cervicornis.</title>
        <authorList>
            <person name="Selwyn J.D."/>
            <person name="Vollmer S.V."/>
        </authorList>
    </citation>
    <scope>NUCLEOTIDE SEQUENCE</scope>
    <source>
        <strain evidence="2">K2</strain>
    </source>
</reference>
<dbReference type="EMBL" id="JARQWQ010000019">
    <property type="protein sequence ID" value="KAK2565525.1"/>
    <property type="molecule type" value="Genomic_DNA"/>
</dbReference>
<comment type="caution">
    <text evidence="2">The sequence shown here is derived from an EMBL/GenBank/DDBJ whole genome shotgun (WGS) entry which is preliminary data.</text>
</comment>
<evidence type="ECO:0000313" key="2">
    <source>
        <dbReference type="EMBL" id="KAK2565525.1"/>
    </source>
</evidence>
<proteinExistence type="predicted"/>
<protein>
    <submittedName>
        <fullName evidence="2">Uncharacterized protein</fullName>
    </submittedName>
</protein>
<name>A0AAD9QR18_ACRCE</name>
<accession>A0AAD9QR18</accession>
<evidence type="ECO:0000313" key="3">
    <source>
        <dbReference type="Proteomes" id="UP001249851"/>
    </source>
</evidence>
<dbReference type="AlphaFoldDB" id="A0AAD9QR18"/>
<dbReference type="Proteomes" id="UP001249851">
    <property type="component" value="Unassembled WGS sequence"/>
</dbReference>
<feature type="region of interest" description="Disordered" evidence="1">
    <location>
        <begin position="51"/>
        <end position="76"/>
    </location>
</feature>
<keyword evidence="3" id="KW-1185">Reference proteome</keyword>
<gene>
    <name evidence="2" type="ORF">P5673_010612</name>
</gene>